<evidence type="ECO:0000256" key="1">
    <source>
        <dbReference type="SAM" id="MobiDB-lite"/>
    </source>
</evidence>
<gene>
    <name evidence="3" type="ORF">DUNSADRAFT_4102</name>
</gene>
<feature type="compositionally biased region" description="Pro residues" evidence="1">
    <location>
        <begin position="194"/>
        <end position="211"/>
    </location>
</feature>
<proteinExistence type="predicted"/>
<feature type="compositionally biased region" description="Pro residues" evidence="1">
    <location>
        <begin position="221"/>
        <end position="243"/>
    </location>
</feature>
<evidence type="ECO:0000313" key="3">
    <source>
        <dbReference type="EMBL" id="KAF5826220.1"/>
    </source>
</evidence>
<feature type="transmembrane region" description="Helical" evidence="2">
    <location>
        <begin position="472"/>
        <end position="495"/>
    </location>
</feature>
<organism evidence="3 4">
    <name type="scientific">Dunaliella salina</name>
    <name type="common">Green alga</name>
    <name type="synonym">Protococcus salinus</name>
    <dbReference type="NCBI Taxonomy" id="3046"/>
    <lineage>
        <taxon>Eukaryota</taxon>
        <taxon>Viridiplantae</taxon>
        <taxon>Chlorophyta</taxon>
        <taxon>core chlorophytes</taxon>
        <taxon>Chlorophyceae</taxon>
        <taxon>CS clade</taxon>
        <taxon>Chlamydomonadales</taxon>
        <taxon>Dunaliellaceae</taxon>
        <taxon>Dunaliella</taxon>
    </lineage>
</organism>
<feature type="compositionally biased region" description="Pro residues" evidence="1">
    <location>
        <begin position="270"/>
        <end position="293"/>
    </location>
</feature>
<name>A0ABQ7FV10_DUNSA</name>
<keyword evidence="2" id="KW-1133">Transmembrane helix</keyword>
<keyword evidence="4" id="KW-1185">Reference proteome</keyword>
<feature type="region of interest" description="Disordered" evidence="1">
    <location>
        <begin position="1"/>
        <end position="305"/>
    </location>
</feature>
<reference evidence="3" key="1">
    <citation type="submission" date="2017-08" db="EMBL/GenBank/DDBJ databases">
        <authorList>
            <person name="Polle J.E."/>
            <person name="Barry K."/>
            <person name="Cushman J."/>
            <person name="Schmutz J."/>
            <person name="Tran D."/>
            <person name="Hathwaick L.T."/>
            <person name="Yim W.C."/>
            <person name="Jenkins J."/>
            <person name="Mckie-Krisberg Z.M."/>
            <person name="Prochnik S."/>
            <person name="Lindquist E."/>
            <person name="Dockter R.B."/>
            <person name="Adam C."/>
            <person name="Molina H."/>
            <person name="Bunkerborg J."/>
            <person name="Jin E."/>
            <person name="Buchheim M."/>
            <person name="Magnuson J."/>
        </authorList>
    </citation>
    <scope>NUCLEOTIDE SEQUENCE</scope>
    <source>
        <strain evidence="3">CCAP 19/18</strain>
    </source>
</reference>
<feature type="compositionally biased region" description="Pro residues" evidence="1">
    <location>
        <begin position="141"/>
        <end position="167"/>
    </location>
</feature>
<feature type="compositionally biased region" description="Pro residues" evidence="1">
    <location>
        <begin position="1"/>
        <end position="16"/>
    </location>
</feature>
<feature type="compositionally biased region" description="Pro residues" evidence="1">
    <location>
        <begin position="68"/>
        <end position="89"/>
    </location>
</feature>
<evidence type="ECO:0000256" key="2">
    <source>
        <dbReference type="SAM" id="Phobius"/>
    </source>
</evidence>
<dbReference type="EMBL" id="MU071166">
    <property type="protein sequence ID" value="KAF5826220.1"/>
    <property type="molecule type" value="Genomic_DNA"/>
</dbReference>
<feature type="compositionally biased region" description="Pro residues" evidence="1">
    <location>
        <begin position="23"/>
        <end position="39"/>
    </location>
</feature>
<feature type="compositionally biased region" description="Low complexity" evidence="1">
    <location>
        <begin position="90"/>
        <end position="101"/>
    </location>
</feature>
<feature type="compositionally biased region" description="Low complexity" evidence="1">
    <location>
        <begin position="40"/>
        <end position="62"/>
    </location>
</feature>
<protein>
    <submittedName>
        <fullName evidence="3">Uncharacterized protein</fullName>
    </submittedName>
</protein>
<accession>A0ABQ7FV10</accession>
<sequence length="519" mass="54337">MPPPLPVFHAPPPSPQSPLSHSPSPPSTPAIPLPAPPSPELALPSSPPVSVHLPLSPVLSDPAQLGYLPPPPSTPPPLPVPHAPPPSPQSPLSLSPSSPSTPAIPLPVPPSPKLALPSSPPVPLHLPSSPFISDPAQLGSLPPPPSTPPLLPTPFPLTPSPQLPPLLSPSSPSTPAIPPPPSPSPEPSYHYFISPPPAPLPLPLSPSPPDPAQVGYQPSSPATPPPLPMPLPPPPSPQSPPSLFPSSPSTPAIPPPTAPSPEPTLFSLPPVLPPIISSPPGSPQRGSQPPPLQRGPDSTQTSEGQMNVGDSRAFIEDLGLGADGFLVRERGARKLLQVSKAQSFANLLLERALANSQLATKCELRFRASSDQDVTYTIKLSYPDTVEVDDINADAERMRAEMSKELNGDSIANQALAASYQQNVAGTENYGGPQSIAEANLSKGLTRVLPEDLDPNGKEVEEKHSGYSATELVLAIVLPIVVFFLAVSIFFFCWLRTKFSGHPRARYAGPAEVRVEVIY</sequence>
<feature type="compositionally biased region" description="Pro residues" evidence="1">
    <location>
        <begin position="251"/>
        <end position="262"/>
    </location>
</feature>
<comment type="caution">
    <text evidence="3">The sequence shown here is derived from an EMBL/GenBank/DDBJ whole genome shotgun (WGS) entry which is preliminary data.</text>
</comment>
<dbReference type="Proteomes" id="UP000815325">
    <property type="component" value="Unassembled WGS sequence"/>
</dbReference>
<keyword evidence="2" id="KW-0472">Membrane</keyword>
<feature type="compositionally biased region" description="Pro residues" evidence="1">
    <location>
        <begin position="175"/>
        <end position="186"/>
    </location>
</feature>
<evidence type="ECO:0000313" key="4">
    <source>
        <dbReference type="Proteomes" id="UP000815325"/>
    </source>
</evidence>
<keyword evidence="2" id="KW-0812">Transmembrane</keyword>
<feature type="compositionally biased region" description="Pro residues" evidence="1">
    <location>
        <begin position="102"/>
        <end position="124"/>
    </location>
</feature>
<feature type="non-terminal residue" evidence="3">
    <location>
        <position position="1"/>
    </location>
</feature>